<keyword evidence="3" id="KW-1185">Reference proteome</keyword>
<reference evidence="2" key="1">
    <citation type="submission" date="2023-10" db="EMBL/GenBank/DDBJ databases">
        <authorList>
            <person name="Chen Y."/>
            <person name="Shah S."/>
            <person name="Dougan E. K."/>
            <person name="Thang M."/>
            <person name="Chan C."/>
        </authorList>
    </citation>
    <scope>NUCLEOTIDE SEQUENCE [LARGE SCALE GENOMIC DNA]</scope>
</reference>
<protein>
    <submittedName>
        <fullName evidence="2">Uncharacterized protein</fullName>
    </submittedName>
</protein>
<evidence type="ECO:0000256" key="1">
    <source>
        <dbReference type="SAM" id="MobiDB-lite"/>
    </source>
</evidence>
<organism evidence="2 3">
    <name type="scientific">Prorocentrum cordatum</name>
    <dbReference type="NCBI Taxonomy" id="2364126"/>
    <lineage>
        <taxon>Eukaryota</taxon>
        <taxon>Sar</taxon>
        <taxon>Alveolata</taxon>
        <taxon>Dinophyceae</taxon>
        <taxon>Prorocentrales</taxon>
        <taxon>Prorocentraceae</taxon>
        <taxon>Prorocentrum</taxon>
    </lineage>
</organism>
<feature type="compositionally biased region" description="Pro residues" evidence="1">
    <location>
        <begin position="19"/>
        <end position="30"/>
    </location>
</feature>
<evidence type="ECO:0000313" key="3">
    <source>
        <dbReference type="Proteomes" id="UP001189429"/>
    </source>
</evidence>
<feature type="non-terminal residue" evidence="2">
    <location>
        <position position="245"/>
    </location>
</feature>
<dbReference type="Proteomes" id="UP001189429">
    <property type="component" value="Unassembled WGS sequence"/>
</dbReference>
<comment type="caution">
    <text evidence="2">The sequence shown here is derived from an EMBL/GenBank/DDBJ whole genome shotgun (WGS) entry which is preliminary data.</text>
</comment>
<gene>
    <name evidence="2" type="ORF">PCOR1329_LOCUS22902</name>
</gene>
<proteinExistence type="predicted"/>
<evidence type="ECO:0000313" key="2">
    <source>
        <dbReference type="EMBL" id="CAK0821703.1"/>
    </source>
</evidence>
<feature type="region of interest" description="Disordered" evidence="1">
    <location>
        <begin position="1"/>
        <end position="37"/>
    </location>
</feature>
<dbReference type="EMBL" id="CAUYUJ010007702">
    <property type="protein sequence ID" value="CAK0821703.1"/>
    <property type="molecule type" value="Genomic_DNA"/>
</dbReference>
<sequence>MSASAGRQGKETQPEEAPPEPPPEKPPPPEFMSGAGSGCTVYEKLLAYDFRRMVLESPPWAPAEGHPETEEDPNQAGAARELPTLSDGTEALVVLEFRAPWIEEQLATARETVFAQLGMCRKHLDRVDTPALCKAVRQELDQRLRRHTNRKGEVQVEWYMPRYNTISKHKDKFERHLIDAAKRNQAHDDRAKALSEEFEAAEATYREAIAGLKAKVPEETAMAFLTKCDRQAREQAELFLEKGRK</sequence>
<accession>A0ABN9RS04</accession>
<name>A0ABN9RS04_9DINO</name>